<keyword evidence="6" id="KW-1185">Reference proteome</keyword>
<reference evidence="6" key="1">
    <citation type="journal article" date="2006" name="Science">
        <title>Ancient noncoding elements conserved in the human genome.</title>
        <authorList>
            <person name="Venkatesh B."/>
            <person name="Kirkness E.F."/>
            <person name="Loh Y.H."/>
            <person name="Halpern A.L."/>
            <person name="Lee A.P."/>
            <person name="Johnson J."/>
            <person name="Dandona N."/>
            <person name="Viswanathan L.D."/>
            <person name="Tay A."/>
            <person name="Venter J.C."/>
            <person name="Strausberg R.L."/>
            <person name="Brenner S."/>
        </authorList>
    </citation>
    <scope>NUCLEOTIDE SEQUENCE [LARGE SCALE GENOMIC DNA]</scope>
</reference>
<evidence type="ECO:0000313" key="6">
    <source>
        <dbReference type="Proteomes" id="UP000314986"/>
    </source>
</evidence>
<evidence type="ECO:0000259" key="4">
    <source>
        <dbReference type="PROSITE" id="PS50060"/>
    </source>
</evidence>
<dbReference type="CDD" id="cd06263">
    <property type="entry name" value="MAM"/>
    <property type="match status" value="1"/>
</dbReference>
<keyword evidence="1" id="KW-0677">Repeat</keyword>
<evidence type="ECO:0000256" key="2">
    <source>
        <dbReference type="ARBA" id="ARBA00023157"/>
    </source>
</evidence>
<evidence type="ECO:0000313" key="5">
    <source>
        <dbReference type="Ensembl" id="ENSCMIP00000001043.1"/>
    </source>
</evidence>
<dbReference type="OMA" id="CHCLRTL"/>
<dbReference type="PRINTS" id="PR00020">
    <property type="entry name" value="MAMDOMAIN"/>
</dbReference>
<feature type="chain" id="PRO_5021497404" description="MAM domain-containing protein" evidence="3">
    <location>
        <begin position="24"/>
        <end position="144"/>
    </location>
</feature>
<dbReference type="InParanoid" id="A0A4W3GCP7"/>
<dbReference type="Pfam" id="PF00629">
    <property type="entry name" value="MAM"/>
    <property type="match status" value="1"/>
</dbReference>
<keyword evidence="3" id="KW-0732">Signal</keyword>
<keyword evidence="2" id="KW-1015">Disulfide bond</keyword>
<reference evidence="6" key="3">
    <citation type="journal article" date="2014" name="Nature">
        <title>Elephant shark genome provides unique insights into gnathostome evolution.</title>
        <authorList>
            <consortium name="International Elephant Shark Genome Sequencing Consortium"/>
            <person name="Venkatesh B."/>
            <person name="Lee A.P."/>
            <person name="Ravi V."/>
            <person name="Maurya A.K."/>
            <person name="Lian M.M."/>
            <person name="Swann J.B."/>
            <person name="Ohta Y."/>
            <person name="Flajnik M.F."/>
            <person name="Sutoh Y."/>
            <person name="Kasahara M."/>
            <person name="Hoon S."/>
            <person name="Gangu V."/>
            <person name="Roy S.W."/>
            <person name="Irimia M."/>
            <person name="Korzh V."/>
            <person name="Kondrychyn I."/>
            <person name="Lim Z.W."/>
            <person name="Tay B.H."/>
            <person name="Tohari S."/>
            <person name="Kong K.W."/>
            <person name="Ho S."/>
            <person name="Lorente-Galdos B."/>
            <person name="Quilez J."/>
            <person name="Marques-Bonet T."/>
            <person name="Raney B.J."/>
            <person name="Ingham P.W."/>
            <person name="Tay A."/>
            <person name="Hillier L.W."/>
            <person name="Minx P."/>
            <person name="Boehm T."/>
            <person name="Wilson R.K."/>
            <person name="Brenner S."/>
            <person name="Warren W.C."/>
        </authorList>
    </citation>
    <scope>NUCLEOTIDE SEQUENCE [LARGE SCALE GENOMIC DNA]</scope>
</reference>
<organism evidence="5 6">
    <name type="scientific">Callorhinchus milii</name>
    <name type="common">Ghost shark</name>
    <dbReference type="NCBI Taxonomy" id="7868"/>
    <lineage>
        <taxon>Eukaryota</taxon>
        <taxon>Metazoa</taxon>
        <taxon>Chordata</taxon>
        <taxon>Craniata</taxon>
        <taxon>Vertebrata</taxon>
        <taxon>Chondrichthyes</taxon>
        <taxon>Holocephali</taxon>
        <taxon>Chimaeriformes</taxon>
        <taxon>Callorhinchidae</taxon>
        <taxon>Callorhinchus</taxon>
    </lineage>
</organism>
<dbReference type="SUPFAM" id="SSF49899">
    <property type="entry name" value="Concanavalin A-like lectins/glucanases"/>
    <property type="match status" value="1"/>
</dbReference>
<dbReference type="Proteomes" id="UP000314986">
    <property type="component" value="Unassembled WGS sequence"/>
</dbReference>
<dbReference type="GeneTree" id="ENSGT00940000157151"/>
<dbReference type="InterPro" id="IPR051622">
    <property type="entry name" value="R-tyr_protein_phosphatases"/>
</dbReference>
<sequence length="144" mass="15703">LDTCPFSLSLFLSLSLSLSLWLSLPPHPLPPPVSPPRSYMLVNSSKHSAGQRAHFILPSLSENDTHCIQFSFFLSSREGRAPGSLAVYVRVNGGPVGSPVWNMSRSFGKQWLQAELAVSTFWPNEYQADTQLSPGQAQTASLAC</sequence>
<dbReference type="STRING" id="7868.ENSCMIP00000001043"/>
<dbReference type="PANTHER" id="PTHR24051:SF10">
    <property type="entry name" value="RECEPTOR-TYPE TYROSINE-PROTEIN PHOSPHATASE U-RELATED"/>
    <property type="match status" value="1"/>
</dbReference>
<evidence type="ECO:0000256" key="3">
    <source>
        <dbReference type="SAM" id="SignalP"/>
    </source>
</evidence>
<reference evidence="6" key="2">
    <citation type="journal article" date="2007" name="PLoS Biol.">
        <title>Survey sequencing and comparative analysis of the elephant shark (Callorhinchus milii) genome.</title>
        <authorList>
            <person name="Venkatesh B."/>
            <person name="Kirkness E.F."/>
            <person name="Loh Y.H."/>
            <person name="Halpern A.L."/>
            <person name="Lee A.P."/>
            <person name="Johnson J."/>
            <person name="Dandona N."/>
            <person name="Viswanathan L.D."/>
            <person name="Tay A."/>
            <person name="Venter J.C."/>
            <person name="Strausberg R.L."/>
            <person name="Brenner S."/>
        </authorList>
    </citation>
    <scope>NUCLEOTIDE SEQUENCE [LARGE SCALE GENOMIC DNA]</scope>
</reference>
<reference evidence="5" key="5">
    <citation type="submission" date="2025-09" db="UniProtKB">
        <authorList>
            <consortium name="Ensembl"/>
        </authorList>
    </citation>
    <scope>IDENTIFICATION</scope>
</reference>
<dbReference type="InterPro" id="IPR000998">
    <property type="entry name" value="MAM_dom"/>
</dbReference>
<protein>
    <recommendedName>
        <fullName evidence="4">MAM domain-containing protein</fullName>
    </recommendedName>
</protein>
<proteinExistence type="predicted"/>
<feature type="signal peptide" evidence="3">
    <location>
        <begin position="1"/>
        <end position="23"/>
    </location>
</feature>
<dbReference type="AlphaFoldDB" id="A0A4W3GCP7"/>
<name>A0A4W3GCP7_CALMI</name>
<dbReference type="Gene3D" id="2.60.120.200">
    <property type="match status" value="1"/>
</dbReference>
<dbReference type="GO" id="GO:0016020">
    <property type="term" value="C:membrane"/>
    <property type="evidence" value="ECO:0007669"/>
    <property type="project" value="InterPro"/>
</dbReference>
<evidence type="ECO:0000256" key="1">
    <source>
        <dbReference type="ARBA" id="ARBA00022737"/>
    </source>
</evidence>
<dbReference type="PROSITE" id="PS50060">
    <property type="entry name" value="MAM_2"/>
    <property type="match status" value="1"/>
</dbReference>
<dbReference type="PANTHER" id="PTHR24051">
    <property type="entry name" value="SUSHI DOMAIN-CONTAINING PROTEIN 1"/>
    <property type="match status" value="1"/>
</dbReference>
<dbReference type="Ensembl" id="ENSCMIT00000001096.1">
    <property type="protein sequence ID" value="ENSCMIP00000001043.1"/>
    <property type="gene ID" value="ENSCMIG00000000696.1"/>
</dbReference>
<dbReference type="InterPro" id="IPR013320">
    <property type="entry name" value="ConA-like_dom_sf"/>
</dbReference>
<feature type="domain" description="MAM" evidence="4">
    <location>
        <begin position="2"/>
        <end position="144"/>
    </location>
</feature>
<accession>A0A4W3GCP7</accession>
<reference evidence="5" key="4">
    <citation type="submission" date="2025-08" db="UniProtKB">
        <authorList>
            <consortium name="Ensembl"/>
        </authorList>
    </citation>
    <scope>IDENTIFICATION</scope>
</reference>
<dbReference type="SMART" id="SM00137">
    <property type="entry name" value="MAM"/>
    <property type="match status" value="1"/>
</dbReference>